<dbReference type="OrthoDB" id="108179at2759"/>
<accession>A0A081AS62</accession>
<dbReference type="EMBL" id="ANJA01000828">
    <property type="protein sequence ID" value="ETO81723.1"/>
    <property type="molecule type" value="Genomic_DNA"/>
</dbReference>
<gene>
    <name evidence="1" type="ORF">F444_04022</name>
</gene>
<sequence length="310" mass="34513">MVPTRYDKQRAASANLGNTKKQKISNAPGNLLYMVLDFGSSIVWNYLGVEGVSNLLKVCSYRISGDFAHNMALNAIGKFCTENKVHLGLGCGCDWMRSLDFVPRSDDTCVQSVPFSVDMNLTILRIPGGAQALLNALVIALKLKKLIPTYPLRGAARFVPVICPLITKENKLCPCSQRDLTRAMNGICQTAGTHYFHDYKRGRGRTIPDYLAQHWNGMEGTSCQYCNNLTEPQRNFMAHCTDVYRPIKAGLKANLQFVRFVPRRRGLYGLPSELRLGGMYDPYEGLAAGITADGILCGFYQKDGFKGHYY</sequence>
<dbReference type="Proteomes" id="UP000028582">
    <property type="component" value="Unassembled WGS sequence"/>
</dbReference>
<proteinExistence type="predicted"/>
<comment type="caution">
    <text evidence="1">The sequence shown here is derived from an EMBL/GenBank/DDBJ whole genome shotgun (WGS) entry which is preliminary data.</text>
</comment>
<evidence type="ECO:0000313" key="2">
    <source>
        <dbReference type="Proteomes" id="UP000028582"/>
    </source>
</evidence>
<protein>
    <submittedName>
        <fullName evidence="1">Uncharacterized protein</fullName>
    </submittedName>
</protein>
<evidence type="ECO:0000313" key="1">
    <source>
        <dbReference type="EMBL" id="ETO81723.1"/>
    </source>
</evidence>
<dbReference type="AlphaFoldDB" id="A0A081AS62"/>
<reference evidence="1 2" key="1">
    <citation type="submission" date="2013-11" db="EMBL/GenBank/DDBJ databases">
        <title>The Genome Sequence of Phytophthora parasitica P1976.</title>
        <authorList>
            <consortium name="The Broad Institute Genomics Platform"/>
            <person name="Russ C."/>
            <person name="Tyler B."/>
            <person name="Panabieres F."/>
            <person name="Shan W."/>
            <person name="Tripathy S."/>
            <person name="Grunwald N."/>
            <person name="Machado M."/>
            <person name="Johnson C.S."/>
            <person name="Walker B."/>
            <person name="Young S."/>
            <person name="Zeng Q."/>
            <person name="Gargeya S."/>
            <person name="Fitzgerald M."/>
            <person name="Haas B."/>
            <person name="Abouelleil A."/>
            <person name="Allen A.W."/>
            <person name="Alvarado L."/>
            <person name="Arachchi H.M."/>
            <person name="Berlin A.M."/>
            <person name="Chapman S.B."/>
            <person name="Gainer-Dewar J."/>
            <person name="Goldberg J."/>
            <person name="Griggs A."/>
            <person name="Gujja S."/>
            <person name="Hansen M."/>
            <person name="Howarth C."/>
            <person name="Imamovic A."/>
            <person name="Ireland A."/>
            <person name="Larimer J."/>
            <person name="McCowan C."/>
            <person name="Murphy C."/>
            <person name="Pearson M."/>
            <person name="Poon T.W."/>
            <person name="Priest M."/>
            <person name="Roberts A."/>
            <person name="Saif S."/>
            <person name="Shea T."/>
            <person name="Sisk P."/>
            <person name="Sykes S."/>
            <person name="Wortman J."/>
            <person name="Nusbaum C."/>
            <person name="Birren B."/>
        </authorList>
    </citation>
    <scope>NUCLEOTIDE SEQUENCE [LARGE SCALE GENOMIC DNA]</scope>
    <source>
        <strain evidence="1 2">P1976</strain>
    </source>
</reference>
<name>A0A081AS62_PHYNI</name>
<organism evidence="1 2">
    <name type="scientific">Phytophthora nicotianae P1976</name>
    <dbReference type="NCBI Taxonomy" id="1317066"/>
    <lineage>
        <taxon>Eukaryota</taxon>
        <taxon>Sar</taxon>
        <taxon>Stramenopiles</taxon>
        <taxon>Oomycota</taxon>
        <taxon>Peronosporomycetes</taxon>
        <taxon>Peronosporales</taxon>
        <taxon>Peronosporaceae</taxon>
        <taxon>Phytophthora</taxon>
    </lineage>
</organism>